<dbReference type="EMBL" id="CAJVPW010049858">
    <property type="protein sequence ID" value="CAG8763814.1"/>
    <property type="molecule type" value="Genomic_DNA"/>
</dbReference>
<comment type="caution">
    <text evidence="1">The sequence shown here is derived from an EMBL/GenBank/DDBJ whole genome shotgun (WGS) entry which is preliminary data.</text>
</comment>
<organism evidence="1 2">
    <name type="scientific">Cetraspora pellucida</name>
    <dbReference type="NCBI Taxonomy" id="1433469"/>
    <lineage>
        <taxon>Eukaryota</taxon>
        <taxon>Fungi</taxon>
        <taxon>Fungi incertae sedis</taxon>
        <taxon>Mucoromycota</taxon>
        <taxon>Glomeromycotina</taxon>
        <taxon>Glomeromycetes</taxon>
        <taxon>Diversisporales</taxon>
        <taxon>Gigasporaceae</taxon>
        <taxon>Cetraspora</taxon>
    </lineage>
</organism>
<dbReference type="Proteomes" id="UP000789366">
    <property type="component" value="Unassembled WGS sequence"/>
</dbReference>
<evidence type="ECO:0000313" key="1">
    <source>
        <dbReference type="EMBL" id="CAG8763814.1"/>
    </source>
</evidence>
<sequence>KDISEAKNNVEQQIIQLLNSHNLTSSDLPPQYQNWEEQLLKLTSEKEINDFRIALEREIKEQARLAIALSNESKNNKQNV</sequence>
<evidence type="ECO:0000313" key="2">
    <source>
        <dbReference type="Proteomes" id="UP000789366"/>
    </source>
</evidence>
<accession>A0ACA9QU31</accession>
<gene>
    <name evidence="1" type="ORF">SPELUC_LOCUS15312</name>
</gene>
<proteinExistence type="predicted"/>
<feature type="non-terminal residue" evidence="1">
    <location>
        <position position="80"/>
    </location>
</feature>
<keyword evidence="2" id="KW-1185">Reference proteome</keyword>
<reference evidence="1" key="1">
    <citation type="submission" date="2021-06" db="EMBL/GenBank/DDBJ databases">
        <authorList>
            <person name="Kallberg Y."/>
            <person name="Tangrot J."/>
            <person name="Rosling A."/>
        </authorList>
    </citation>
    <scope>NUCLEOTIDE SEQUENCE</scope>
    <source>
        <strain evidence="1">28 12/20/2015</strain>
    </source>
</reference>
<protein>
    <submittedName>
        <fullName evidence="1">5669_t:CDS:1</fullName>
    </submittedName>
</protein>
<feature type="non-terminal residue" evidence="1">
    <location>
        <position position="1"/>
    </location>
</feature>
<name>A0ACA9QU31_9GLOM</name>